<dbReference type="InterPro" id="IPR010131">
    <property type="entry name" value="MdtP/NodT-like"/>
</dbReference>
<evidence type="ECO:0000256" key="10">
    <source>
        <dbReference type="RuleBase" id="RU362097"/>
    </source>
</evidence>
<evidence type="ECO:0000256" key="4">
    <source>
        <dbReference type="ARBA" id="ARBA00022692"/>
    </source>
</evidence>
<evidence type="ECO:0000313" key="11">
    <source>
        <dbReference type="EMBL" id="KTD46548.1"/>
    </source>
</evidence>
<dbReference type="GO" id="GO:0015562">
    <property type="term" value="F:efflux transmembrane transporter activity"/>
    <property type="evidence" value="ECO:0007669"/>
    <property type="project" value="InterPro"/>
</dbReference>
<evidence type="ECO:0000313" key="12">
    <source>
        <dbReference type="Proteomes" id="UP000054618"/>
    </source>
</evidence>
<evidence type="ECO:0000256" key="2">
    <source>
        <dbReference type="ARBA" id="ARBA00007613"/>
    </source>
</evidence>
<name>A0A0W0XPU4_9GAMM</name>
<dbReference type="Gene3D" id="1.20.1600.10">
    <property type="entry name" value="Outer membrane efflux proteins (OEP)"/>
    <property type="match status" value="1"/>
</dbReference>
<gene>
    <name evidence="11" type="ORF">Lqui_2473</name>
</gene>
<accession>A0A0W0XPU4</accession>
<evidence type="ECO:0000256" key="6">
    <source>
        <dbReference type="ARBA" id="ARBA00023136"/>
    </source>
</evidence>
<reference evidence="11 12" key="1">
    <citation type="submission" date="2015-11" db="EMBL/GenBank/DDBJ databases">
        <title>Genomic analysis of 38 Legionella species identifies large and diverse effector repertoires.</title>
        <authorList>
            <person name="Burstein D."/>
            <person name="Amaro F."/>
            <person name="Zusman T."/>
            <person name="Lifshitz Z."/>
            <person name="Cohen O."/>
            <person name="Gilbert J.A."/>
            <person name="Pupko T."/>
            <person name="Shuman H.A."/>
            <person name="Segal G."/>
        </authorList>
    </citation>
    <scope>NUCLEOTIDE SEQUENCE [LARGE SCALE GENOMIC DNA]</scope>
    <source>
        <strain evidence="11 12">CDC#1442-AUS-E</strain>
    </source>
</reference>
<dbReference type="PANTHER" id="PTHR30203:SF20">
    <property type="entry name" value="MULTIDRUG RESISTANCE OUTER MEMBRANE PROTEIN MDTP-RELATED"/>
    <property type="match status" value="1"/>
</dbReference>
<organism evidence="11 12">
    <name type="scientific">Legionella quinlivanii</name>
    <dbReference type="NCBI Taxonomy" id="45073"/>
    <lineage>
        <taxon>Bacteria</taxon>
        <taxon>Pseudomonadati</taxon>
        <taxon>Pseudomonadota</taxon>
        <taxon>Gammaproteobacteria</taxon>
        <taxon>Legionellales</taxon>
        <taxon>Legionellaceae</taxon>
        <taxon>Legionella</taxon>
    </lineage>
</organism>
<evidence type="ECO:0000256" key="5">
    <source>
        <dbReference type="ARBA" id="ARBA00022729"/>
    </source>
</evidence>
<dbReference type="Gene3D" id="2.20.200.10">
    <property type="entry name" value="Outer membrane efflux proteins (OEP)"/>
    <property type="match status" value="1"/>
</dbReference>
<dbReference type="PATRIC" id="fig|45073.5.peg.2614"/>
<comment type="caution">
    <text evidence="11">The sequence shown here is derived from an EMBL/GenBank/DDBJ whole genome shotgun (WGS) entry which is preliminary data.</text>
</comment>
<dbReference type="PROSITE" id="PS51257">
    <property type="entry name" value="PROKAR_LIPOPROTEIN"/>
    <property type="match status" value="1"/>
</dbReference>
<keyword evidence="3 10" id="KW-1134">Transmembrane beta strand</keyword>
<dbReference type="STRING" id="45073.Lqui_2473"/>
<dbReference type="EMBL" id="LNYS01000022">
    <property type="protein sequence ID" value="KTD46548.1"/>
    <property type="molecule type" value="Genomic_DNA"/>
</dbReference>
<dbReference type="OrthoDB" id="9770517at2"/>
<evidence type="ECO:0000256" key="7">
    <source>
        <dbReference type="ARBA" id="ARBA00023139"/>
    </source>
</evidence>
<keyword evidence="4 10" id="KW-0812">Transmembrane</keyword>
<dbReference type="Pfam" id="PF02321">
    <property type="entry name" value="OEP"/>
    <property type="match status" value="2"/>
</dbReference>
<protein>
    <submittedName>
        <fullName evidence="11">Outer membrane efflux lipoprotein</fullName>
    </submittedName>
</protein>
<proteinExistence type="inferred from homology"/>
<dbReference type="InterPro" id="IPR003423">
    <property type="entry name" value="OMP_efflux"/>
</dbReference>
<comment type="function">
    <text evidence="9">Could be involved in resistance to puromycin, acriflavine and tetraphenylarsonium chloride.</text>
</comment>
<dbReference type="NCBIfam" id="TIGR01845">
    <property type="entry name" value="outer_NodT"/>
    <property type="match status" value="1"/>
</dbReference>
<dbReference type="Proteomes" id="UP000054618">
    <property type="component" value="Unassembled WGS sequence"/>
</dbReference>
<comment type="similarity">
    <text evidence="2 10">Belongs to the outer membrane factor (OMF) (TC 1.B.17) family.</text>
</comment>
<keyword evidence="8 10" id="KW-0449">Lipoprotein</keyword>
<keyword evidence="6 10" id="KW-0472">Membrane</keyword>
<evidence type="ECO:0000256" key="8">
    <source>
        <dbReference type="ARBA" id="ARBA00023288"/>
    </source>
</evidence>
<evidence type="ECO:0000256" key="9">
    <source>
        <dbReference type="ARBA" id="ARBA00037313"/>
    </source>
</evidence>
<keyword evidence="12" id="KW-1185">Reference proteome</keyword>
<keyword evidence="5" id="KW-0732">Signal</keyword>
<evidence type="ECO:0000256" key="3">
    <source>
        <dbReference type="ARBA" id="ARBA00022452"/>
    </source>
</evidence>
<sequence length="499" mass="55236">MLCIRKNLFNTSMSLLLLLIPLIMSGCVNYSGIHNKQILATPAAFQTKKSLPEKNGPWPDLCWARQFGDPQLLSLIDEALRDNPQIQAAGARLDKARALVSGQNSSLLPHVDFLGVPALERFSANSYFPPPFGGRWFSQGQVQFNFSYDLDFWGKNLSLLSQALSQEKASEAALQASRLMIATSVATTYNELAYEFALRDVLLRTVQQRKSLTAVTRRRVDNGLDTDTQLFQAQTQEATARTLLVNVEGQLLITQQQLGILLGAGPDRGLSITRPQLKATIAPKLPNNLPLGLLGRRPDIVAARWQAEAALYGVKHVKAKFYPDVNLLANYGYLSLGLDKLFSNASKAVLVQAAISLPVFDAGALRAELREQYASLDESIANYNDTLNQAFGDVAKQLASINYIDRQLHEQQLALISAEKAYTLSRKQYSVGLTSQLVVLDTETRYLQEQQQRLQLARTRRDLQIALIKALGGGFNECYLSTPRTTATPHCHLNKVLHG</sequence>
<dbReference type="PANTHER" id="PTHR30203">
    <property type="entry name" value="OUTER MEMBRANE CATION EFFLUX PROTEIN"/>
    <property type="match status" value="1"/>
</dbReference>
<comment type="subcellular location">
    <subcellularLocation>
        <location evidence="10">Cell outer membrane</location>
        <topology evidence="10">Lipid-anchor</topology>
    </subcellularLocation>
    <subcellularLocation>
        <location evidence="1">Membrane</location>
    </subcellularLocation>
</comment>
<evidence type="ECO:0000256" key="1">
    <source>
        <dbReference type="ARBA" id="ARBA00004370"/>
    </source>
</evidence>
<dbReference type="AlphaFoldDB" id="A0A0W0XPU4"/>
<dbReference type="GO" id="GO:0009279">
    <property type="term" value="C:cell outer membrane"/>
    <property type="evidence" value="ECO:0007669"/>
    <property type="project" value="UniProtKB-SubCell"/>
</dbReference>
<dbReference type="SUPFAM" id="SSF56954">
    <property type="entry name" value="Outer membrane efflux proteins (OEP)"/>
    <property type="match status" value="1"/>
</dbReference>
<keyword evidence="7 10" id="KW-0564">Palmitate</keyword>